<evidence type="ECO:0000313" key="2">
    <source>
        <dbReference type="Proteomes" id="UP001157502"/>
    </source>
</evidence>
<gene>
    <name evidence="1" type="ORF">DPEC_G00031390</name>
</gene>
<sequence length="81" mass="8724">MACGGRYPGSPLTQGGRVVEWRGTRSETASDGEDRLWQAMVPRGTAAADDLRRNPPPLKGSPLASRFPLPLNNLFSISSDL</sequence>
<name>A0ACC2HCC3_DALPE</name>
<dbReference type="Proteomes" id="UP001157502">
    <property type="component" value="Chromosome 3"/>
</dbReference>
<reference evidence="1" key="1">
    <citation type="submission" date="2021-05" db="EMBL/GenBank/DDBJ databases">
        <authorList>
            <person name="Pan Q."/>
            <person name="Jouanno E."/>
            <person name="Zahm M."/>
            <person name="Klopp C."/>
            <person name="Cabau C."/>
            <person name="Louis A."/>
            <person name="Berthelot C."/>
            <person name="Parey E."/>
            <person name="Roest Crollius H."/>
            <person name="Montfort J."/>
            <person name="Robinson-Rechavi M."/>
            <person name="Bouchez O."/>
            <person name="Lampietro C."/>
            <person name="Lopez Roques C."/>
            <person name="Donnadieu C."/>
            <person name="Postlethwait J."/>
            <person name="Bobe J."/>
            <person name="Dillon D."/>
            <person name="Chandos A."/>
            <person name="von Hippel F."/>
            <person name="Guiguen Y."/>
        </authorList>
    </citation>
    <scope>NUCLEOTIDE SEQUENCE</scope>
    <source>
        <strain evidence="1">YG-Jan2019</strain>
    </source>
</reference>
<keyword evidence="2" id="KW-1185">Reference proteome</keyword>
<organism evidence="1 2">
    <name type="scientific">Dallia pectoralis</name>
    <name type="common">Alaska blackfish</name>
    <dbReference type="NCBI Taxonomy" id="75939"/>
    <lineage>
        <taxon>Eukaryota</taxon>
        <taxon>Metazoa</taxon>
        <taxon>Chordata</taxon>
        <taxon>Craniata</taxon>
        <taxon>Vertebrata</taxon>
        <taxon>Euteleostomi</taxon>
        <taxon>Actinopterygii</taxon>
        <taxon>Neopterygii</taxon>
        <taxon>Teleostei</taxon>
        <taxon>Protacanthopterygii</taxon>
        <taxon>Esociformes</taxon>
        <taxon>Umbridae</taxon>
        <taxon>Dallia</taxon>
    </lineage>
</organism>
<dbReference type="EMBL" id="CM055730">
    <property type="protein sequence ID" value="KAJ8013594.1"/>
    <property type="molecule type" value="Genomic_DNA"/>
</dbReference>
<proteinExistence type="predicted"/>
<protein>
    <submittedName>
        <fullName evidence="1">Uncharacterized protein</fullName>
    </submittedName>
</protein>
<evidence type="ECO:0000313" key="1">
    <source>
        <dbReference type="EMBL" id="KAJ8013594.1"/>
    </source>
</evidence>
<accession>A0ACC2HCC3</accession>
<comment type="caution">
    <text evidence="1">The sequence shown here is derived from an EMBL/GenBank/DDBJ whole genome shotgun (WGS) entry which is preliminary data.</text>
</comment>